<gene>
    <name evidence="1" type="ORF">GCM10008101_16930</name>
</gene>
<sequence>MAEPVPVEVYRRVDGHMLVHACPDDRRALPRDGCYVGRALLDDVRGSQRLGYPLRRAKAAVVPREFVAQLISEIQVIG</sequence>
<name>A0ABQ3C3N2_9GAMM</name>
<proteinExistence type="predicted"/>
<dbReference type="RefSeq" id="WP_189448964.1">
    <property type="nucleotide sequence ID" value="NZ_BMXY01000002.1"/>
</dbReference>
<organism evidence="1 2">
    <name type="scientific">Cognatilysobacter xinjiangensis</name>
    <dbReference type="NCBI Taxonomy" id="546892"/>
    <lineage>
        <taxon>Bacteria</taxon>
        <taxon>Pseudomonadati</taxon>
        <taxon>Pseudomonadota</taxon>
        <taxon>Gammaproteobacteria</taxon>
        <taxon>Lysobacterales</taxon>
        <taxon>Lysobacteraceae</taxon>
        <taxon>Cognatilysobacter</taxon>
    </lineage>
</organism>
<dbReference type="EMBL" id="BMXY01000002">
    <property type="protein sequence ID" value="GGZ63966.1"/>
    <property type="molecule type" value="Genomic_DNA"/>
</dbReference>
<protein>
    <submittedName>
        <fullName evidence="1">Uncharacterized protein</fullName>
    </submittedName>
</protein>
<reference evidence="2" key="1">
    <citation type="journal article" date="2019" name="Int. J. Syst. Evol. Microbiol.">
        <title>The Global Catalogue of Microorganisms (GCM) 10K type strain sequencing project: providing services to taxonomists for standard genome sequencing and annotation.</title>
        <authorList>
            <consortium name="The Broad Institute Genomics Platform"/>
            <consortium name="The Broad Institute Genome Sequencing Center for Infectious Disease"/>
            <person name="Wu L."/>
            <person name="Ma J."/>
        </authorList>
    </citation>
    <scope>NUCLEOTIDE SEQUENCE [LARGE SCALE GENOMIC DNA]</scope>
    <source>
        <strain evidence="2">KCTC 22558</strain>
    </source>
</reference>
<evidence type="ECO:0000313" key="1">
    <source>
        <dbReference type="EMBL" id="GGZ63966.1"/>
    </source>
</evidence>
<evidence type="ECO:0000313" key="2">
    <source>
        <dbReference type="Proteomes" id="UP000643403"/>
    </source>
</evidence>
<dbReference type="Proteomes" id="UP000643403">
    <property type="component" value="Unassembled WGS sequence"/>
</dbReference>
<accession>A0ABQ3C3N2</accession>
<comment type="caution">
    <text evidence="1">The sequence shown here is derived from an EMBL/GenBank/DDBJ whole genome shotgun (WGS) entry which is preliminary data.</text>
</comment>
<keyword evidence="2" id="KW-1185">Reference proteome</keyword>